<evidence type="ECO:0000256" key="3">
    <source>
        <dbReference type="ARBA" id="ARBA00022679"/>
    </source>
</evidence>
<dbReference type="GO" id="GO:0046872">
    <property type="term" value="F:metal ion binding"/>
    <property type="evidence" value="ECO:0007669"/>
    <property type="project" value="UniProtKB-KW"/>
</dbReference>
<dbReference type="Gene3D" id="1.10.600.10">
    <property type="entry name" value="Farnesyl Diphosphate Synthase"/>
    <property type="match status" value="1"/>
</dbReference>
<dbReference type="PROSITE" id="PS00723">
    <property type="entry name" value="POLYPRENYL_SYNTHASE_1"/>
    <property type="match status" value="1"/>
</dbReference>
<feature type="region of interest" description="Disordered" evidence="7">
    <location>
        <begin position="158"/>
        <end position="179"/>
    </location>
</feature>
<organism evidence="8 9">
    <name type="scientific">Dermacoccus abyssi</name>
    <dbReference type="NCBI Taxonomy" id="322596"/>
    <lineage>
        <taxon>Bacteria</taxon>
        <taxon>Bacillati</taxon>
        <taxon>Actinomycetota</taxon>
        <taxon>Actinomycetes</taxon>
        <taxon>Micrococcales</taxon>
        <taxon>Dermacoccaceae</taxon>
        <taxon>Dermacoccus</taxon>
    </lineage>
</organism>
<keyword evidence="4" id="KW-0479">Metal-binding</keyword>
<evidence type="ECO:0000256" key="6">
    <source>
        <dbReference type="RuleBase" id="RU004466"/>
    </source>
</evidence>
<evidence type="ECO:0000256" key="7">
    <source>
        <dbReference type="SAM" id="MobiDB-lite"/>
    </source>
</evidence>
<accession>A0A417Z8Q5</accession>
<dbReference type="SUPFAM" id="SSF48576">
    <property type="entry name" value="Terpenoid synthases"/>
    <property type="match status" value="1"/>
</dbReference>
<comment type="caution">
    <text evidence="8">The sequence shown here is derived from an EMBL/GenBank/DDBJ whole genome shotgun (WGS) entry which is preliminary data.</text>
</comment>
<comment type="similarity">
    <text evidence="2 6">Belongs to the FPP/GGPP synthase family.</text>
</comment>
<dbReference type="SFLD" id="SFLDS00005">
    <property type="entry name" value="Isoprenoid_Synthase_Type_I"/>
    <property type="match status" value="1"/>
</dbReference>
<protein>
    <submittedName>
        <fullName evidence="8">Polyprenyl synthetase family protein</fullName>
    </submittedName>
</protein>
<dbReference type="Proteomes" id="UP000285376">
    <property type="component" value="Unassembled WGS sequence"/>
</dbReference>
<evidence type="ECO:0000256" key="2">
    <source>
        <dbReference type="ARBA" id="ARBA00006706"/>
    </source>
</evidence>
<dbReference type="InterPro" id="IPR033749">
    <property type="entry name" value="Polyprenyl_synt_CS"/>
</dbReference>
<dbReference type="CDD" id="cd00685">
    <property type="entry name" value="Trans_IPPS_HT"/>
    <property type="match status" value="1"/>
</dbReference>
<dbReference type="GO" id="GO:0004659">
    <property type="term" value="F:prenyltransferase activity"/>
    <property type="evidence" value="ECO:0007669"/>
    <property type="project" value="InterPro"/>
</dbReference>
<keyword evidence="3 6" id="KW-0808">Transferase</keyword>
<dbReference type="AlphaFoldDB" id="A0A417Z8Q5"/>
<reference evidence="8 9" key="1">
    <citation type="submission" date="2018-08" db="EMBL/GenBank/DDBJ databases">
        <title>Whole genome sequence analysis of Dermacoccus abyssi bacteria isolated from Deep Mariana trench Micromonospora spp reveals genes involved in the environmental adaptation and production of secondary metabolites.</title>
        <authorList>
            <person name="Abdel-Mageed W.M."/>
            <person name="Lehri B."/>
            <person name="Nouioui I."/>
            <person name="Goodfellow I."/>
            <person name="Jaspars M."/>
            <person name="Karlyshev A."/>
        </authorList>
    </citation>
    <scope>NUCLEOTIDE SEQUENCE [LARGE SCALE GENOMIC DNA]</scope>
    <source>
        <strain evidence="8 9">MT1.1</strain>
    </source>
</reference>
<feature type="region of interest" description="Disordered" evidence="7">
    <location>
        <begin position="1"/>
        <end position="20"/>
    </location>
</feature>
<dbReference type="Pfam" id="PF00348">
    <property type="entry name" value="polyprenyl_synt"/>
    <property type="match status" value="1"/>
</dbReference>
<dbReference type="PANTHER" id="PTHR12001">
    <property type="entry name" value="GERANYLGERANYL PYROPHOSPHATE SYNTHASE"/>
    <property type="match status" value="1"/>
</dbReference>
<evidence type="ECO:0000256" key="5">
    <source>
        <dbReference type="ARBA" id="ARBA00022842"/>
    </source>
</evidence>
<name>A0A417Z8Q5_9MICO</name>
<comment type="cofactor">
    <cofactor evidence="1">
        <name>Mg(2+)</name>
        <dbReference type="ChEBI" id="CHEBI:18420"/>
    </cofactor>
</comment>
<evidence type="ECO:0000313" key="9">
    <source>
        <dbReference type="Proteomes" id="UP000285376"/>
    </source>
</evidence>
<dbReference type="PANTHER" id="PTHR12001:SF85">
    <property type="entry name" value="SHORT CHAIN ISOPRENYL DIPHOSPHATE SYNTHASE"/>
    <property type="match status" value="1"/>
</dbReference>
<gene>
    <name evidence="8" type="ORF">D1832_03225</name>
</gene>
<evidence type="ECO:0000256" key="4">
    <source>
        <dbReference type="ARBA" id="ARBA00022723"/>
    </source>
</evidence>
<evidence type="ECO:0000256" key="1">
    <source>
        <dbReference type="ARBA" id="ARBA00001946"/>
    </source>
</evidence>
<sequence length="402" mass="42091">MSGRQNDVAPDAGRSGLEGLGRERCAAGRCNTESRDGGRRSDACRLTDAASFLDDVQARLAESLSFAADAGGVVTAGLPSSALVEASSLETLVRDLLAAGGKLVRPRLVRLGYLAARECTNPDDDPATTDAVVRVAAAFELLHLFGLLQDDVMDASDTRRGAPTAHHQVRAAAAQPDGPDAARLGDSVAVLAGDLAFALANRLVRALPEHVADAWDAAVVELVTGQRLDLVFAAEARLDEVSTRRVAHAKSGAYTVQRPLEIGALLAGESAPPAWLSRFGAALGEAFALADDIIGLWGEPAVTGKPAGEDLRERKPTTVLGLADSALDGELTRRLAPGREPLDEAETHAWLQRLDAAGVRAQAVARIADRHADALDALAALPQGAVRDELTRFADELAVRDA</sequence>
<keyword evidence="5" id="KW-0460">Magnesium</keyword>
<dbReference type="InterPro" id="IPR000092">
    <property type="entry name" value="Polyprenyl_synt"/>
</dbReference>
<proteinExistence type="inferred from homology"/>
<dbReference type="RefSeq" id="WP_118912611.1">
    <property type="nucleotide sequence ID" value="NZ_CBCRVH010000006.1"/>
</dbReference>
<dbReference type="InterPro" id="IPR008949">
    <property type="entry name" value="Isoprenoid_synthase_dom_sf"/>
</dbReference>
<evidence type="ECO:0000313" key="8">
    <source>
        <dbReference type="EMBL" id="RHW47034.1"/>
    </source>
</evidence>
<dbReference type="GO" id="GO:0008299">
    <property type="term" value="P:isoprenoid biosynthetic process"/>
    <property type="evidence" value="ECO:0007669"/>
    <property type="project" value="InterPro"/>
</dbReference>
<dbReference type="EMBL" id="QWLM01000003">
    <property type="protein sequence ID" value="RHW47034.1"/>
    <property type="molecule type" value="Genomic_DNA"/>
</dbReference>